<evidence type="ECO:0000313" key="2">
    <source>
        <dbReference type="EMBL" id="MBV6287554.1"/>
    </source>
</evidence>
<accession>A0A9Q3ADK4</accession>
<keyword evidence="3" id="KW-1185">Reference proteome</keyword>
<sequence>MLRTSLFTLALFSLPTLAHAAPAASDKSCRGDDYVCPDWMPTQGQVQAAVAELTRKLHDSGRMTSPINTLRGVDVSTVSCGSMGSDRDSNFVCGGQATLRGYFWQAHVVQFSYTLQLSESNRFSAYVQGEWVEL</sequence>
<name>A0A9Q3ADK4_9PSED</name>
<reference evidence="2" key="1">
    <citation type="journal article" date="2022" name="Int. J. Syst. Evol. Microbiol.">
        <title>Pseudomonas aegrilactucae sp. nov. and Pseudomonas morbosilactucae sp. nov., pathogens causing bacterial rot of lettuce in Japan.</title>
        <authorList>
            <person name="Sawada H."/>
            <person name="Fujikawa T."/>
            <person name="Satou M."/>
        </authorList>
    </citation>
    <scope>NUCLEOTIDE SEQUENCE</scope>
    <source>
        <strain evidence="2">MAFF 301350</strain>
    </source>
</reference>
<feature type="signal peptide" evidence="1">
    <location>
        <begin position="1"/>
        <end position="20"/>
    </location>
</feature>
<dbReference type="RefSeq" id="WP_217975597.1">
    <property type="nucleotide sequence ID" value="NZ_JAHTBI010000037.1"/>
</dbReference>
<proteinExistence type="predicted"/>
<dbReference type="EMBL" id="JAHTBI010000037">
    <property type="protein sequence ID" value="MBV6287554.1"/>
    <property type="molecule type" value="Genomic_DNA"/>
</dbReference>
<reference evidence="2" key="2">
    <citation type="journal article" date="2023" name="Plant Pathol.">
        <title>Dismantling and reorganizing Pseudomonas marginalis sensu#lato.</title>
        <authorList>
            <person name="Sawada H."/>
            <person name="Fujikawa T."/>
            <person name="Satou M."/>
        </authorList>
    </citation>
    <scope>NUCLEOTIDE SEQUENCE</scope>
    <source>
        <strain evidence="2">MAFF 301350</strain>
    </source>
</reference>
<feature type="chain" id="PRO_5040488800" evidence="1">
    <location>
        <begin position="21"/>
        <end position="134"/>
    </location>
</feature>
<evidence type="ECO:0000256" key="1">
    <source>
        <dbReference type="SAM" id="SignalP"/>
    </source>
</evidence>
<dbReference type="AlphaFoldDB" id="A0A9Q3ADK4"/>
<gene>
    <name evidence="2" type="ORF">KUO17_11030</name>
</gene>
<evidence type="ECO:0000313" key="3">
    <source>
        <dbReference type="Proteomes" id="UP001106592"/>
    </source>
</evidence>
<keyword evidence="1" id="KW-0732">Signal</keyword>
<organism evidence="2 3">
    <name type="scientific">Pseudomonas aegrilactucae</name>
    <dbReference type="NCBI Taxonomy" id="2854028"/>
    <lineage>
        <taxon>Bacteria</taxon>
        <taxon>Pseudomonadati</taxon>
        <taxon>Pseudomonadota</taxon>
        <taxon>Gammaproteobacteria</taxon>
        <taxon>Pseudomonadales</taxon>
        <taxon>Pseudomonadaceae</taxon>
        <taxon>Pseudomonas</taxon>
    </lineage>
</organism>
<comment type="caution">
    <text evidence="2">The sequence shown here is derived from an EMBL/GenBank/DDBJ whole genome shotgun (WGS) entry which is preliminary data.</text>
</comment>
<dbReference type="Proteomes" id="UP001106592">
    <property type="component" value="Unassembled WGS sequence"/>
</dbReference>
<protein>
    <submittedName>
        <fullName evidence="2">Uncharacterized protein</fullName>
    </submittedName>
</protein>